<evidence type="ECO:0000256" key="1">
    <source>
        <dbReference type="SAM" id="Coils"/>
    </source>
</evidence>
<keyword evidence="1" id="KW-0175">Coiled coil</keyword>
<protein>
    <submittedName>
        <fullName evidence="3">RsbT co-antagonist protein RsbRA</fullName>
    </submittedName>
</protein>
<dbReference type="Proteomes" id="UP000238823">
    <property type="component" value="Unassembled WGS sequence"/>
</dbReference>
<reference evidence="3 4" key="1">
    <citation type="submission" date="2018-03" db="EMBL/GenBank/DDBJ databases">
        <title>Draft Genome Sequences of the Obligatory Marine Myxobacteria Enhygromyxa salina SWB007.</title>
        <authorList>
            <person name="Poehlein A."/>
            <person name="Moghaddam J.A."/>
            <person name="Harms H."/>
            <person name="Alanjari M."/>
            <person name="Koenig G.M."/>
            <person name="Daniel R."/>
            <person name="Schaeberle T.F."/>
        </authorList>
    </citation>
    <scope>NUCLEOTIDE SEQUENCE [LARGE SCALE GENOMIC DNA]</scope>
    <source>
        <strain evidence="3 4">SWB007</strain>
    </source>
</reference>
<dbReference type="EMBL" id="PVNL01000044">
    <property type="protein sequence ID" value="PRQ08107.1"/>
    <property type="molecule type" value="Genomic_DNA"/>
</dbReference>
<dbReference type="Pfam" id="PF01740">
    <property type="entry name" value="STAS"/>
    <property type="match status" value="1"/>
</dbReference>
<dbReference type="PANTHER" id="PTHR33745">
    <property type="entry name" value="RSBT ANTAGONIST PROTEIN RSBS-RELATED"/>
    <property type="match status" value="1"/>
</dbReference>
<dbReference type="Gene3D" id="3.30.750.24">
    <property type="entry name" value="STAS domain"/>
    <property type="match status" value="1"/>
</dbReference>
<sequence length="216" mass="23679">MRCEGTCLLESEAAPSLELEQFLARLSGCDGCPHAADDSPIVRLLLARASEAARAQQQLQAKVHELEQSRQASSQEIESELNQQVNRVREQEREIEALSVPIIRIWEGTIVLPIIGALTASRARVLTERLLDEVARTHVHTPIIDITGVSDIDTATANHLIRMIEALRLLGAQPILTGVTPDVAQALVSLGVDLVGYTTLRNVRQALRHIARARAQ</sequence>
<dbReference type="RefSeq" id="WP_181233592.1">
    <property type="nucleotide sequence ID" value="NZ_PVNL01000044.1"/>
</dbReference>
<dbReference type="PROSITE" id="PS50801">
    <property type="entry name" value="STAS"/>
    <property type="match status" value="1"/>
</dbReference>
<dbReference type="SUPFAM" id="SSF52091">
    <property type="entry name" value="SpoIIaa-like"/>
    <property type="match status" value="1"/>
</dbReference>
<accession>A0A2S9YSN3</accession>
<name>A0A2S9YSN3_9BACT</name>
<feature type="coiled-coil region" evidence="1">
    <location>
        <begin position="49"/>
        <end position="98"/>
    </location>
</feature>
<proteinExistence type="predicted"/>
<dbReference type="InterPro" id="IPR036513">
    <property type="entry name" value="STAS_dom_sf"/>
</dbReference>
<dbReference type="InterPro" id="IPR002645">
    <property type="entry name" value="STAS_dom"/>
</dbReference>
<dbReference type="CDD" id="cd07041">
    <property type="entry name" value="STAS_RsbR_RsbS_like"/>
    <property type="match status" value="1"/>
</dbReference>
<dbReference type="AlphaFoldDB" id="A0A2S9YSN3"/>
<comment type="caution">
    <text evidence="3">The sequence shown here is derived from an EMBL/GenBank/DDBJ whole genome shotgun (WGS) entry which is preliminary data.</text>
</comment>
<evidence type="ECO:0000313" key="4">
    <source>
        <dbReference type="Proteomes" id="UP000238823"/>
    </source>
</evidence>
<organism evidence="3 4">
    <name type="scientific">Enhygromyxa salina</name>
    <dbReference type="NCBI Taxonomy" id="215803"/>
    <lineage>
        <taxon>Bacteria</taxon>
        <taxon>Pseudomonadati</taxon>
        <taxon>Myxococcota</taxon>
        <taxon>Polyangia</taxon>
        <taxon>Nannocystales</taxon>
        <taxon>Nannocystaceae</taxon>
        <taxon>Enhygromyxa</taxon>
    </lineage>
</organism>
<gene>
    <name evidence="3" type="primary">rsbRA_5</name>
    <name evidence="3" type="ORF">ENSA7_20790</name>
</gene>
<feature type="domain" description="STAS" evidence="2">
    <location>
        <begin position="99"/>
        <end position="210"/>
    </location>
</feature>
<dbReference type="PANTHER" id="PTHR33745:SF1">
    <property type="entry name" value="RSBT ANTAGONIST PROTEIN RSBS"/>
    <property type="match status" value="1"/>
</dbReference>
<dbReference type="InterPro" id="IPR051932">
    <property type="entry name" value="Bact_StressResp_Reg"/>
</dbReference>
<evidence type="ECO:0000313" key="3">
    <source>
        <dbReference type="EMBL" id="PRQ08107.1"/>
    </source>
</evidence>
<evidence type="ECO:0000259" key="2">
    <source>
        <dbReference type="PROSITE" id="PS50801"/>
    </source>
</evidence>